<dbReference type="InterPro" id="IPR006657">
    <property type="entry name" value="MoPterin_dinucl-bd_dom"/>
</dbReference>
<dbReference type="Gene3D" id="2.40.40.20">
    <property type="match status" value="1"/>
</dbReference>
<dbReference type="PANTHER" id="PTHR43742">
    <property type="entry name" value="TRIMETHYLAMINE-N-OXIDE REDUCTASE"/>
    <property type="match status" value="1"/>
</dbReference>
<dbReference type="SUPFAM" id="SSF53706">
    <property type="entry name" value="Formate dehydrogenase/DMSO reductase, domains 1-3"/>
    <property type="match status" value="1"/>
</dbReference>
<proteinExistence type="inferred from homology"/>
<dbReference type="Pfam" id="PF00384">
    <property type="entry name" value="Molybdopterin"/>
    <property type="match status" value="1"/>
</dbReference>
<dbReference type="SUPFAM" id="SSF50692">
    <property type="entry name" value="ADC-like"/>
    <property type="match status" value="1"/>
</dbReference>
<dbReference type="InterPro" id="IPR050612">
    <property type="entry name" value="Prok_Mopterin_Oxidored"/>
</dbReference>
<dbReference type="Gene3D" id="3.90.55.10">
    <property type="entry name" value="Dimethylsulfoxide Reductase, domain 3"/>
    <property type="match status" value="1"/>
</dbReference>
<reference evidence="8" key="1">
    <citation type="submission" date="2022-10" db="EMBL/GenBank/DDBJ databases">
        <title>Hoeflea sp. J2-29, isolated from marine algae.</title>
        <authorList>
            <person name="Kristyanto S."/>
            <person name="Kim J.M."/>
            <person name="Jeon C.O."/>
        </authorList>
    </citation>
    <scope>NUCLEOTIDE SEQUENCE</scope>
    <source>
        <strain evidence="8">J2-29</strain>
    </source>
</reference>
<keyword evidence="4" id="KW-0479">Metal-binding</keyword>
<evidence type="ECO:0000313" key="9">
    <source>
        <dbReference type="Proteomes" id="UP001081283"/>
    </source>
</evidence>
<evidence type="ECO:0000256" key="5">
    <source>
        <dbReference type="ARBA" id="ARBA00023002"/>
    </source>
</evidence>
<dbReference type="Gene3D" id="3.40.50.740">
    <property type="match status" value="1"/>
</dbReference>
<evidence type="ECO:0000259" key="7">
    <source>
        <dbReference type="Pfam" id="PF01568"/>
    </source>
</evidence>
<evidence type="ECO:0000256" key="3">
    <source>
        <dbReference type="ARBA" id="ARBA00022505"/>
    </source>
</evidence>
<gene>
    <name evidence="8" type="ORF">OEG82_24025</name>
</gene>
<dbReference type="Proteomes" id="UP001081283">
    <property type="component" value="Unassembled WGS sequence"/>
</dbReference>
<dbReference type="EMBL" id="JAOVZQ010000002">
    <property type="protein sequence ID" value="MCY0097047.1"/>
    <property type="molecule type" value="Genomic_DNA"/>
</dbReference>
<accession>A0ABT3YMH9</accession>
<name>A0ABT3YMH9_9HYPH</name>
<keyword evidence="9" id="KW-1185">Reference proteome</keyword>
<dbReference type="InterPro" id="IPR006656">
    <property type="entry name" value="Mopterin_OxRdtase"/>
</dbReference>
<evidence type="ECO:0000259" key="6">
    <source>
        <dbReference type="Pfam" id="PF00384"/>
    </source>
</evidence>
<protein>
    <submittedName>
        <fullName evidence="8">Molybdopterin-dependent oxidoreductase</fullName>
    </submittedName>
</protein>
<comment type="cofactor">
    <cofactor evidence="1">
        <name>Mo-bis(molybdopterin guanine dinucleotide)</name>
        <dbReference type="ChEBI" id="CHEBI:60539"/>
    </cofactor>
</comment>
<sequence>MGRGNPFHHHQDLHRLSQAIGRVDTFVVQEQAWTATAKSADIVLPISFSLERSDFGGTRNDPRLFAMQQLCEPRGEARSDHEALAAVAEAMGPEEHAGFTEGRSPDQWLRHLYEPTRKALEERGLDAPDFDEFWRRGWIDLPCEADSGGFLEAFRKAPVDRPLGTPSGRIEIFSQEIAAYGYDDAPGMPVWRPHLRAPDARYPFHLIANAPSTRLHSQLDFGETSCRAKVAGREKLRLNPADASALSLKNGDVARVENDCGACLAGVEITPSVRPGVAHLQTGAWFDPQPDPEGTARVFCAHGSANVLTPDKGTSQLTRGCTGQVSRVAVRKWTGALPPVRAFDPPCFVTLEREGTGDE</sequence>
<comment type="caution">
    <text evidence="8">The sequence shown here is derived from an EMBL/GenBank/DDBJ whole genome shotgun (WGS) entry which is preliminary data.</text>
</comment>
<dbReference type="Pfam" id="PF01568">
    <property type="entry name" value="Molydop_binding"/>
    <property type="match status" value="1"/>
</dbReference>
<keyword evidence="5" id="KW-0560">Oxidoreductase</keyword>
<evidence type="ECO:0000256" key="4">
    <source>
        <dbReference type="ARBA" id="ARBA00022723"/>
    </source>
</evidence>
<evidence type="ECO:0000256" key="1">
    <source>
        <dbReference type="ARBA" id="ARBA00001942"/>
    </source>
</evidence>
<dbReference type="PANTHER" id="PTHR43742:SF10">
    <property type="entry name" value="TRIMETHYLAMINE-N-OXIDE REDUCTASE 2"/>
    <property type="match status" value="1"/>
</dbReference>
<comment type="similarity">
    <text evidence="2">Belongs to the prokaryotic molybdopterin-containing oxidoreductase family.</text>
</comment>
<feature type="domain" description="Molybdopterin oxidoreductase" evidence="6">
    <location>
        <begin position="4"/>
        <end position="89"/>
    </location>
</feature>
<organism evidence="8 9">
    <name type="scientific">Hoeflea ulvae</name>
    <dbReference type="NCBI Taxonomy" id="2983764"/>
    <lineage>
        <taxon>Bacteria</taxon>
        <taxon>Pseudomonadati</taxon>
        <taxon>Pseudomonadota</taxon>
        <taxon>Alphaproteobacteria</taxon>
        <taxon>Hyphomicrobiales</taxon>
        <taxon>Rhizobiaceae</taxon>
        <taxon>Hoeflea</taxon>
    </lineage>
</organism>
<keyword evidence="3" id="KW-0500">Molybdenum</keyword>
<evidence type="ECO:0000313" key="8">
    <source>
        <dbReference type="EMBL" id="MCY0097047.1"/>
    </source>
</evidence>
<dbReference type="InterPro" id="IPR009010">
    <property type="entry name" value="Asp_de-COase-like_dom_sf"/>
</dbReference>
<evidence type="ECO:0000256" key="2">
    <source>
        <dbReference type="ARBA" id="ARBA00010312"/>
    </source>
</evidence>
<dbReference type="Gene3D" id="3.40.228.10">
    <property type="entry name" value="Dimethylsulfoxide Reductase, domain 2"/>
    <property type="match status" value="1"/>
</dbReference>
<feature type="domain" description="Molybdopterin dinucleotide-binding" evidence="7">
    <location>
        <begin position="204"/>
        <end position="320"/>
    </location>
</feature>